<name>A0A5B8VG04_9BACT</name>
<dbReference type="PANTHER" id="PTHR12835:SF5">
    <property type="entry name" value="BIOTIN--PROTEIN LIGASE"/>
    <property type="match status" value="1"/>
</dbReference>
<dbReference type="InterPro" id="IPR045864">
    <property type="entry name" value="aa-tRNA-synth_II/BPL/LPL"/>
</dbReference>
<evidence type="ECO:0000313" key="4">
    <source>
        <dbReference type="Proteomes" id="UP000321533"/>
    </source>
</evidence>
<dbReference type="AlphaFoldDB" id="A0A5B8VG04"/>
<dbReference type="EC" id="6.3.4.15" evidence="3"/>
<organism evidence="3 4">
    <name type="scientific">Panacibacter ginsenosidivorans</name>
    <dbReference type="NCBI Taxonomy" id="1813871"/>
    <lineage>
        <taxon>Bacteria</taxon>
        <taxon>Pseudomonadati</taxon>
        <taxon>Bacteroidota</taxon>
        <taxon>Chitinophagia</taxon>
        <taxon>Chitinophagales</taxon>
        <taxon>Chitinophagaceae</taxon>
        <taxon>Panacibacter</taxon>
    </lineage>
</organism>
<dbReference type="Gene3D" id="3.30.930.10">
    <property type="entry name" value="Bira Bifunctional Protein, Domain 2"/>
    <property type="match status" value="1"/>
</dbReference>
<dbReference type="Pfam" id="PF03099">
    <property type="entry name" value="BPL_LplA_LipB"/>
    <property type="match status" value="1"/>
</dbReference>
<dbReference type="EMBL" id="CP042435">
    <property type="protein sequence ID" value="QEC70199.1"/>
    <property type="molecule type" value="Genomic_DNA"/>
</dbReference>
<dbReference type="Proteomes" id="UP000321533">
    <property type="component" value="Chromosome"/>
</dbReference>
<dbReference type="PANTHER" id="PTHR12835">
    <property type="entry name" value="BIOTIN PROTEIN LIGASE"/>
    <property type="match status" value="1"/>
</dbReference>
<feature type="domain" description="BPL/LPL catalytic" evidence="2">
    <location>
        <begin position="1"/>
        <end position="162"/>
    </location>
</feature>
<dbReference type="NCBIfam" id="TIGR00121">
    <property type="entry name" value="birA_ligase"/>
    <property type="match status" value="1"/>
</dbReference>
<evidence type="ECO:0000259" key="2">
    <source>
        <dbReference type="PROSITE" id="PS51733"/>
    </source>
</evidence>
<dbReference type="GO" id="GO:0004077">
    <property type="term" value="F:biotin--[biotin carboxyl-carrier protein] ligase activity"/>
    <property type="evidence" value="ECO:0007669"/>
    <property type="project" value="UniProtKB-EC"/>
</dbReference>
<accession>A0A5B8VG04</accession>
<dbReference type="OrthoDB" id="9807064at2"/>
<dbReference type="PROSITE" id="PS51733">
    <property type="entry name" value="BPL_LPL_CATALYTIC"/>
    <property type="match status" value="1"/>
</dbReference>
<dbReference type="KEGG" id="pgin:FRZ67_10365"/>
<dbReference type="InterPro" id="IPR004408">
    <property type="entry name" value="Biotin_CoA_COase_ligase"/>
</dbReference>
<gene>
    <name evidence="3" type="ORF">FRZ67_10365</name>
</gene>
<dbReference type="SUPFAM" id="SSF55681">
    <property type="entry name" value="Class II aaRS and biotin synthetases"/>
    <property type="match status" value="1"/>
</dbReference>
<keyword evidence="1 3" id="KW-0436">Ligase</keyword>
<dbReference type="GO" id="GO:0005737">
    <property type="term" value="C:cytoplasm"/>
    <property type="evidence" value="ECO:0007669"/>
    <property type="project" value="TreeGrafter"/>
</dbReference>
<sequence>MQLVHKGLAQHGAAIFAHEQTAGKGQRGRQWHSQAGENIILSVILNTSELQVSSQFLLSMATALAVYDFFNSYVIDETAVKWPNDLYWRDRKAGGILIESIVTGKEWQWAVVGIGINVNQVMFNEDVTNAVSLKQITGKHYKPIELAKEVCNFLHTQYQRLLNESSKSIITAYNDVLYKKGQVVTLKKNSAVFNCTVKGVNAFGQLITESATEQLFNVGEVQWVI</sequence>
<keyword evidence="4" id="KW-1185">Reference proteome</keyword>
<evidence type="ECO:0000313" key="3">
    <source>
        <dbReference type="EMBL" id="QEC70199.1"/>
    </source>
</evidence>
<evidence type="ECO:0000256" key="1">
    <source>
        <dbReference type="ARBA" id="ARBA00022598"/>
    </source>
</evidence>
<proteinExistence type="predicted"/>
<dbReference type="InterPro" id="IPR004143">
    <property type="entry name" value="BPL_LPL_catalytic"/>
</dbReference>
<protein>
    <submittedName>
        <fullName evidence="3">Biotin--[acetyl-CoA-carboxylase] ligase</fullName>
        <ecNumber evidence="3">6.3.4.15</ecNumber>
    </submittedName>
</protein>
<dbReference type="CDD" id="cd16442">
    <property type="entry name" value="BPL"/>
    <property type="match status" value="1"/>
</dbReference>
<reference evidence="3 4" key="1">
    <citation type="journal article" date="2016" name="Int. J. Syst. Evol. Microbiol.">
        <title>Panacibacter ginsenosidivorans gen. nov., sp. nov., with ginsenoside converting activity isolated from soil of a ginseng field.</title>
        <authorList>
            <person name="Siddiqi M.Z."/>
            <person name="Muhammad Shafi S."/>
            <person name="Choi K.D."/>
            <person name="Im W.T."/>
        </authorList>
    </citation>
    <scope>NUCLEOTIDE SEQUENCE [LARGE SCALE GENOMIC DNA]</scope>
    <source>
        <strain evidence="3 4">Gsoil1550</strain>
    </source>
</reference>